<dbReference type="PANTHER" id="PTHR32410">
    <property type="entry name" value="CYSTEINE/HISTIDINE-RICH C1 DOMAIN FAMILY PROTEIN"/>
    <property type="match status" value="1"/>
</dbReference>
<keyword evidence="1" id="KW-0677">Repeat</keyword>
<dbReference type="AlphaFoldDB" id="A0A4S4DS74"/>
<dbReference type="InterPro" id="IPR053192">
    <property type="entry name" value="Vacuole_Formation_Reg"/>
</dbReference>
<comment type="caution">
    <text evidence="3">The sequence shown here is derived from an EMBL/GenBank/DDBJ whole genome shotgun (WGS) entry which is preliminary data.</text>
</comment>
<dbReference type="InterPro" id="IPR004146">
    <property type="entry name" value="DC1"/>
</dbReference>
<dbReference type="PANTHER" id="PTHR32410:SF216">
    <property type="entry name" value="PHORBOL-ESTER_DAG-TYPE DOMAIN-CONTAINING PROTEIN"/>
    <property type="match status" value="1"/>
</dbReference>
<proteinExistence type="predicted"/>
<keyword evidence="4" id="KW-1185">Reference proteome</keyword>
<sequence>MPRVVPYWALSDTKLTKHHLLPENFPWACNACHVCSPLLTFGCETCGFNLHIRCALWLRTIRHRYDEHPYSLNYVPVKDHLAEYYCEVCCYKLNPKNWFYHCDECDQSIHCECIISLHDELSNIKFGGTIEADCHLHLVTFVQKETDDSSCQIIRSARVLLALNVPPIATDPNVSGGEILEFAADSFEIAIEIVKSLQSNKGPQPYSSNTTYKSYIKLVEKSSSSSTSKLQEPREKWQLHEILQSEKRHFLSAILHKPRLKSPIPKVRIPEAFGVPALAQNKYTQIPEFHKV</sequence>
<dbReference type="Pfam" id="PF03107">
    <property type="entry name" value="C1_2"/>
    <property type="match status" value="1"/>
</dbReference>
<dbReference type="Proteomes" id="UP000306102">
    <property type="component" value="Unassembled WGS sequence"/>
</dbReference>
<name>A0A4S4DS74_CAMSN</name>
<gene>
    <name evidence="3" type="ORF">TEA_013671</name>
</gene>
<evidence type="ECO:0000259" key="2">
    <source>
        <dbReference type="Pfam" id="PF03107"/>
    </source>
</evidence>
<evidence type="ECO:0000313" key="3">
    <source>
        <dbReference type="EMBL" id="THG05226.1"/>
    </source>
</evidence>
<evidence type="ECO:0000256" key="1">
    <source>
        <dbReference type="ARBA" id="ARBA00022737"/>
    </source>
</evidence>
<dbReference type="SUPFAM" id="SSF57889">
    <property type="entry name" value="Cysteine-rich domain"/>
    <property type="match status" value="1"/>
</dbReference>
<feature type="domain" description="DC1" evidence="2">
    <location>
        <begin position="66"/>
        <end position="114"/>
    </location>
</feature>
<evidence type="ECO:0000313" key="4">
    <source>
        <dbReference type="Proteomes" id="UP000306102"/>
    </source>
</evidence>
<dbReference type="EMBL" id="SDRB02010658">
    <property type="protein sequence ID" value="THG05226.1"/>
    <property type="molecule type" value="Genomic_DNA"/>
</dbReference>
<organism evidence="3 4">
    <name type="scientific">Camellia sinensis var. sinensis</name>
    <name type="common">China tea</name>
    <dbReference type="NCBI Taxonomy" id="542762"/>
    <lineage>
        <taxon>Eukaryota</taxon>
        <taxon>Viridiplantae</taxon>
        <taxon>Streptophyta</taxon>
        <taxon>Embryophyta</taxon>
        <taxon>Tracheophyta</taxon>
        <taxon>Spermatophyta</taxon>
        <taxon>Magnoliopsida</taxon>
        <taxon>eudicotyledons</taxon>
        <taxon>Gunneridae</taxon>
        <taxon>Pentapetalae</taxon>
        <taxon>asterids</taxon>
        <taxon>Ericales</taxon>
        <taxon>Theaceae</taxon>
        <taxon>Camellia</taxon>
    </lineage>
</organism>
<accession>A0A4S4DS74</accession>
<dbReference type="STRING" id="542762.A0A4S4DS74"/>
<dbReference type="InterPro" id="IPR046349">
    <property type="entry name" value="C1-like_sf"/>
</dbReference>
<reference evidence="3 4" key="1">
    <citation type="journal article" date="2018" name="Proc. Natl. Acad. Sci. U.S.A.">
        <title>Draft genome sequence of Camellia sinensis var. sinensis provides insights into the evolution of the tea genome and tea quality.</title>
        <authorList>
            <person name="Wei C."/>
            <person name="Yang H."/>
            <person name="Wang S."/>
            <person name="Zhao J."/>
            <person name="Liu C."/>
            <person name="Gao L."/>
            <person name="Xia E."/>
            <person name="Lu Y."/>
            <person name="Tai Y."/>
            <person name="She G."/>
            <person name="Sun J."/>
            <person name="Cao H."/>
            <person name="Tong W."/>
            <person name="Gao Q."/>
            <person name="Li Y."/>
            <person name="Deng W."/>
            <person name="Jiang X."/>
            <person name="Wang W."/>
            <person name="Chen Q."/>
            <person name="Zhang S."/>
            <person name="Li H."/>
            <person name="Wu J."/>
            <person name="Wang P."/>
            <person name="Li P."/>
            <person name="Shi C."/>
            <person name="Zheng F."/>
            <person name="Jian J."/>
            <person name="Huang B."/>
            <person name="Shan D."/>
            <person name="Shi M."/>
            <person name="Fang C."/>
            <person name="Yue Y."/>
            <person name="Li F."/>
            <person name="Li D."/>
            <person name="Wei S."/>
            <person name="Han B."/>
            <person name="Jiang C."/>
            <person name="Yin Y."/>
            <person name="Xia T."/>
            <person name="Zhang Z."/>
            <person name="Bennetzen J.L."/>
            <person name="Zhao S."/>
            <person name="Wan X."/>
        </authorList>
    </citation>
    <scope>NUCLEOTIDE SEQUENCE [LARGE SCALE GENOMIC DNA]</scope>
    <source>
        <strain evidence="4">cv. Shuchazao</strain>
        <tissue evidence="3">Leaf</tissue>
    </source>
</reference>
<protein>
    <recommendedName>
        <fullName evidence="2">DC1 domain-containing protein</fullName>
    </recommendedName>
</protein>